<feature type="transmembrane region" description="Helical" evidence="9">
    <location>
        <begin position="985"/>
        <end position="1004"/>
    </location>
</feature>
<keyword evidence="2" id="KW-0813">Transport</keyword>
<keyword evidence="12" id="KW-1185">Reference proteome</keyword>
<keyword evidence="4 9" id="KW-1133">Transmembrane helix</keyword>
<feature type="compositionally biased region" description="Basic residues" evidence="8">
    <location>
        <begin position="554"/>
        <end position="563"/>
    </location>
</feature>
<feature type="transmembrane region" description="Helical" evidence="9">
    <location>
        <begin position="222"/>
        <end position="242"/>
    </location>
</feature>
<evidence type="ECO:0000256" key="3">
    <source>
        <dbReference type="ARBA" id="ARBA00022692"/>
    </source>
</evidence>
<feature type="compositionally biased region" description="Polar residues" evidence="8">
    <location>
        <begin position="590"/>
        <end position="604"/>
    </location>
</feature>
<feature type="transmembrane region" description="Helical" evidence="9">
    <location>
        <begin position="159"/>
        <end position="179"/>
    </location>
</feature>
<gene>
    <name evidence="11" type="ORF">B0J15DRAFT_538998</name>
</gene>
<feature type="transmembrane region" description="Helical" evidence="9">
    <location>
        <begin position="327"/>
        <end position="348"/>
    </location>
</feature>
<dbReference type="PANTHER" id="PTHR43791">
    <property type="entry name" value="PERMEASE-RELATED"/>
    <property type="match status" value="1"/>
</dbReference>
<feature type="region of interest" description="Disordered" evidence="8">
    <location>
        <begin position="545"/>
        <end position="652"/>
    </location>
</feature>
<dbReference type="CDD" id="cd12148">
    <property type="entry name" value="fungal_TF_MHR"/>
    <property type="match status" value="1"/>
</dbReference>
<feature type="transmembrane region" description="Helical" evidence="9">
    <location>
        <begin position="355"/>
        <end position="373"/>
    </location>
</feature>
<feature type="transmembrane region" description="Helical" evidence="9">
    <location>
        <begin position="420"/>
        <end position="436"/>
    </location>
</feature>
<keyword evidence="5 9" id="KW-0472">Membrane</keyword>
<dbReference type="SMART" id="SM00906">
    <property type="entry name" value="Fungal_trans"/>
    <property type="match status" value="1"/>
</dbReference>
<feature type="compositionally biased region" description="Basic and acidic residues" evidence="8">
    <location>
        <begin position="1"/>
        <end position="13"/>
    </location>
</feature>
<keyword evidence="3 9" id="KW-0812">Transmembrane</keyword>
<dbReference type="EMBL" id="JAGTJS010000026">
    <property type="protein sequence ID" value="KAH7234348.1"/>
    <property type="molecule type" value="Genomic_DNA"/>
</dbReference>
<comment type="caution">
    <text evidence="11">The sequence shown here is derived from an EMBL/GenBank/DDBJ whole genome shotgun (WGS) entry which is preliminary data.</text>
</comment>
<name>A0A9P9G7K6_FUSSL</name>
<comment type="subcellular location">
    <subcellularLocation>
        <location evidence="1">Membrane</location>
        <topology evidence="1">Multi-pass membrane protein</topology>
    </subcellularLocation>
</comment>
<sequence>MSDKEAPVKHQESVDDGSLQGTQTVDTVHRDEALRVLQAYQGDESWSDEEEKKLRRKIDWKLMPVLCVTYGLQYYDKAMLGQAALFGLREDLDLLRGSRYSFSASIFYLGFIVGAYPAMVLAQRYPIERVASGIVTLWGICLILTVVCTGYKTLYVQRFFLGLLESGISPMFMLIVGSFYKKNEQAMRMGIWYSCTGYVSVFSPLVNYGLGLINGGKSSWRYMYYFSGAITIAWGILLVLVLPPDPVRARGFNERERYILVARLRSNNSGVRNTHLKVSQIWELLLDCKFWVVFAIAFLSMIANGPISTFVPIIINGFGFSTVNSLLISMPAGAYAGTLMLVMPYLAYRFMNIRSYLVFVAQLGTTFAALLLWKLPQSATGGLLFACYILPSVGGGYAVLMGQQIANTAGYTKRSVASSGLYIGYCLGNFVGPLVFKKEDAPRYTSGFIVVVVTALAAAILAIVYRFLCVWSNRKRDAAGVMEGFDHAYDDDLTDKKASLETSGSALQLISRSGSVLRSSASSATLRRSSATCRTQGEARCTNCEGQDQDCHLRPSRRGKTRQRVTAQNQDENDGQVDAPEPMVTVPGNDLSNQAMVPTPSSARASPPGIPYTAIAIEDPPGPSSYQGTQPSASPTEGGGRSHGGDVDTGFLQVYGPENQLDAEQQELLASLDIDNPSSDPRQQELQQSFSETYFKYCYPWCPVLDRDTLEADLARSPMLANALALAASHVQPPLVKHEGPAEYYQKARMIFYNDEEADMLTALKAISLFYWWAPRPPSIAHRHSSWWWTSVIIRHAQQMNIHREPTEEAAQAAGIDLGLRRRLWWTVFARERLTSLCQSKPCIICPEDMNIREPQPEDFPSDATSQKKGRIFLYWVRLCAIIGRVSKVLSQSSSAPFPADLRQELVNWVQTLPPDLQLSIGSSRTVSFDRDVHQLHLPYLTTVIIIHLQRTAPDLPQALPPAILAASCIARILRDILSRGNARFLMAITCWYCGTAFIALLQASRIKQFSQEAEEGLDILEQAVGQLQKMWASANVIRQGFERLRSLPRTMIQSGRPKPAAAHGDGLPDEFNWILLFPFVTRSTSRIADHLIADKELGTTVTALPSPENGVFHHDLLEGYQDLLEPFVDYTFDFSTLGFETS</sequence>
<dbReference type="SUPFAM" id="SSF103473">
    <property type="entry name" value="MFS general substrate transporter"/>
    <property type="match status" value="1"/>
</dbReference>
<dbReference type="PANTHER" id="PTHR43791:SF35">
    <property type="entry name" value="MAJOR FACILITATOR SUPERFAMILY (MFS) PROFILE DOMAIN-CONTAINING PROTEIN"/>
    <property type="match status" value="1"/>
</dbReference>
<evidence type="ECO:0000256" key="7">
    <source>
        <dbReference type="ARBA" id="ARBA00023242"/>
    </source>
</evidence>
<dbReference type="Pfam" id="PF04082">
    <property type="entry name" value="Fungal_trans"/>
    <property type="match status" value="1"/>
</dbReference>
<feature type="transmembrane region" description="Helical" evidence="9">
    <location>
        <begin position="134"/>
        <end position="153"/>
    </location>
</feature>
<accession>A0A9P9G7K6</accession>
<keyword evidence="7" id="KW-0539">Nucleus</keyword>
<evidence type="ECO:0000259" key="10">
    <source>
        <dbReference type="PROSITE" id="PS50850"/>
    </source>
</evidence>
<dbReference type="Proteomes" id="UP000736672">
    <property type="component" value="Unassembled WGS sequence"/>
</dbReference>
<dbReference type="AlphaFoldDB" id="A0A9P9G7K6"/>
<dbReference type="InterPro" id="IPR007219">
    <property type="entry name" value="XnlR_reg_dom"/>
</dbReference>
<feature type="transmembrane region" description="Helical" evidence="9">
    <location>
        <begin position="100"/>
        <end position="122"/>
    </location>
</feature>
<feature type="transmembrane region" description="Helical" evidence="9">
    <location>
        <begin position="379"/>
        <end position="400"/>
    </location>
</feature>
<feature type="transmembrane region" description="Helical" evidence="9">
    <location>
        <begin position="290"/>
        <end position="315"/>
    </location>
</feature>
<evidence type="ECO:0000313" key="11">
    <source>
        <dbReference type="EMBL" id="KAH7234348.1"/>
    </source>
</evidence>
<keyword evidence="6" id="KW-0325">Glycoprotein</keyword>
<protein>
    <submittedName>
        <fullName evidence="11">Major facilitator superfamily domain-containing protein</fullName>
    </submittedName>
</protein>
<evidence type="ECO:0000256" key="9">
    <source>
        <dbReference type="SAM" id="Phobius"/>
    </source>
</evidence>
<dbReference type="Pfam" id="PF07690">
    <property type="entry name" value="MFS_1"/>
    <property type="match status" value="1"/>
</dbReference>
<evidence type="ECO:0000256" key="6">
    <source>
        <dbReference type="ARBA" id="ARBA00023180"/>
    </source>
</evidence>
<feature type="compositionally biased region" description="Polar residues" evidence="8">
    <location>
        <begin position="624"/>
        <end position="635"/>
    </location>
</feature>
<proteinExistence type="predicted"/>
<evidence type="ECO:0000256" key="4">
    <source>
        <dbReference type="ARBA" id="ARBA00022989"/>
    </source>
</evidence>
<dbReference type="GO" id="GO:0006351">
    <property type="term" value="P:DNA-templated transcription"/>
    <property type="evidence" value="ECO:0007669"/>
    <property type="project" value="InterPro"/>
</dbReference>
<organism evidence="11 12">
    <name type="scientific">Fusarium solani</name>
    <name type="common">Filamentous fungus</name>
    <dbReference type="NCBI Taxonomy" id="169388"/>
    <lineage>
        <taxon>Eukaryota</taxon>
        <taxon>Fungi</taxon>
        <taxon>Dikarya</taxon>
        <taxon>Ascomycota</taxon>
        <taxon>Pezizomycotina</taxon>
        <taxon>Sordariomycetes</taxon>
        <taxon>Hypocreomycetidae</taxon>
        <taxon>Hypocreales</taxon>
        <taxon>Nectriaceae</taxon>
        <taxon>Fusarium</taxon>
        <taxon>Fusarium solani species complex</taxon>
    </lineage>
</organism>
<evidence type="ECO:0000313" key="12">
    <source>
        <dbReference type="Proteomes" id="UP000736672"/>
    </source>
</evidence>
<evidence type="ECO:0000256" key="1">
    <source>
        <dbReference type="ARBA" id="ARBA00004141"/>
    </source>
</evidence>
<dbReference type="GO" id="GO:0022857">
    <property type="term" value="F:transmembrane transporter activity"/>
    <property type="evidence" value="ECO:0007669"/>
    <property type="project" value="InterPro"/>
</dbReference>
<dbReference type="Gene3D" id="1.20.1250.20">
    <property type="entry name" value="MFS general substrate transporter like domains"/>
    <property type="match status" value="2"/>
</dbReference>
<feature type="transmembrane region" description="Helical" evidence="9">
    <location>
        <begin position="191"/>
        <end position="210"/>
    </location>
</feature>
<dbReference type="GO" id="GO:0008270">
    <property type="term" value="F:zinc ion binding"/>
    <property type="evidence" value="ECO:0007669"/>
    <property type="project" value="InterPro"/>
</dbReference>
<feature type="region of interest" description="Disordered" evidence="8">
    <location>
        <begin position="1"/>
        <end position="26"/>
    </location>
</feature>
<dbReference type="GO" id="GO:0016020">
    <property type="term" value="C:membrane"/>
    <property type="evidence" value="ECO:0007669"/>
    <property type="project" value="UniProtKB-SubCell"/>
</dbReference>
<dbReference type="PROSITE" id="PS50850">
    <property type="entry name" value="MFS"/>
    <property type="match status" value="1"/>
</dbReference>
<dbReference type="OrthoDB" id="39175at2759"/>
<evidence type="ECO:0000256" key="8">
    <source>
        <dbReference type="SAM" id="MobiDB-lite"/>
    </source>
</evidence>
<dbReference type="GO" id="GO:0003677">
    <property type="term" value="F:DNA binding"/>
    <property type="evidence" value="ECO:0007669"/>
    <property type="project" value="InterPro"/>
</dbReference>
<dbReference type="InterPro" id="IPR036259">
    <property type="entry name" value="MFS_trans_sf"/>
</dbReference>
<evidence type="ECO:0000256" key="2">
    <source>
        <dbReference type="ARBA" id="ARBA00022448"/>
    </source>
</evidence>
<evidence type="ECO:0000256" key="5">
    <source>
        <dbReference type="ARBA" id="ARBA00023136"/>
    </source>
</evidence>
<reference evidence="11" key="1">
    <citation type="journal article" date="2021" name="Nat. Commun.">
        <title>Genetic determinants of endophytism in the Arabidopsis root mycobiome.</title>
        <authorList>
            <person name="Mesny F."/>
            <person name="Miyauchi S."/>
            <person name="Thiergart T."/>
            <person name="Pickel B."/>
            <person name="Atanasova L."/>
            <person name="Karlsson M."/>
            <person name="Huettel B."/>
            <person name="Barry K.W."/>
            <person name="Haridas S."/>
            <person name="Chen C."/>
            <person name="Bauer D."/>
            <person name="Andreopoulos W."/>
            <person name="Pangilinan J."/>
            <person name="LaButti K."/>
            <person name="Riley R."/>
            <person name="Lipzen A."/>
            <person name="Clum A."/>
            <person name="Drula E."/>
            <person name="Henrissat B."/>
            <person name="Kohler A."/>
            <person name="Grigoriev I.V."/>
            <person name="Martin F.M."/>
            <person name="Hacquard S."/>
        </authorList>
    </citation>
    <scope>NUCLEOTIDE SEQUENCE</scope>
    <source>
        <strain evidence="11">FSSC 5 MPI-SDFR-AT-0091</strain>
    </source>
</reference>
<dbReference type="InterPro" id="IPR011701">
    <property type="entry name" value="MFS"/>
</dbReference>
<feature type="domain" description="Major facilitator superfamily (MFS) profile" evidence="10">
    <location>
        <begin position="62"/>
        <end position="474"/>
    </location>
</feature>
<dbReference type="InterPro" id="IPR020846">
    <property type="entry name" value="MFS_dom"/>
</dbReference>
<feature type="transmembrane region" description="Helical" evidence="9">
    <location>
        <begin position="448"/>
        <end position="468"/>
    </location>
</feature>